<keyword evidence="2" id="KW-0720">Serine protease</keyword>
<gene>
    <name evidence="5" type="ORF">Fcan01_15783</name>
</gene>
<feature type="domain" description="Peptidase S1" evidence="4">
    <location>
        <begin position="17"/>
        <end position="252"/>
    </location>
</feature>
<evidence type="ECO:0000256" key="3">
    <source>
        <dbReference type="SAM" id="SignalP"/>
    </source>
</evidence>
<accession>A0A226DVF9</accession>
<keyword evidence="2" id="KW-0378">Hydrolase</keyword>
<dbReference type="PROSITE" id="PS00134">
    <property type="entry name" value="TRYPSIN_HIS"/>
    <property type="match status" value="1"/>
</dbReference>
<evidence type="ECO:0000313" key="6">
    <source>
        <dbReference type="Proteomes" id="UP000198287"/>
    </source>
</evidence>
<feature type="chain" id="PRO_5013302412" evidence="3">
    <location>
        <begin position="21"/>
        <end position="253"/>
    </location>
</feature>
<dbReference type="PROSITE" id="PS50240">
    <property type="entry name" value="TRYPSIN_DOM"/>
    <property type="match status" value="1"/>
</dbReference>
<dbReference type="Gene3D" id="2.40.10.10">
    <property type="entry name" value="Trypsin-like serine proteases"/>
    <property type="match status" value="1"/>
</dbReference>
<organism evidence="5 6">
    <name type="scientific">Folsomia candida</name>
    <name type="common">Springtail</name>
    <dbReference type="NCBI Taxonomy" id="158441"/>
    <lineage>
        <taxon>Eukaryota</taxon>
        <taxon>Metazoa</taxon>
        <taxon>Ecdysozoa</taxon>
        <taxon>Arthropoda</taxon>
        <taxon>Hexapoda</taxon>
        <taxon>Collembola</taxon>
        <taxon>Entomobryomorpha</taxon>
        <taxon>Isotomoidea</taxon>
        <taxon>Isotomidae</taxon>
        <taxon>Proisotominae</taxon>
        <taxon>Folsomia</taxon>
    </lineage>
</organism>
<dbReference type="EMBL" id="LNIX01000010">
    <property type="protein sequence ID" value="OXA49243.1"/>
    <property type="molecule type" value="Genomic_DNA"/>
</dbReference>
<evidence type="ECO:0000256" key="1">
    <source>
        <dbReference type="ARBA" id="ARBA00023157"/>
    </source>
</evidence>
<dbReference type="GO" id="GO:0004252">
    <property type="term" value="F:serine-type endopeptidase activity"/>
    <property type="evidence" value="ECO:0007669"/>
    <property type="project" value="InterPro"/>
</dbReference>
<keyword evidence="1" id="KW-1015">Disulfide bond</keyword>
<dbReference type="InterPro" id="IPR001314">
    <property type="entry name" value="Peptidase_S1A"/>
</dbReference>
<dbReference type="PANTHER" id="PTHR24252">
    <property type="entry name" value="ACROSIN-RELATED"/>
    <property type="match status" value="1"/>
</dbReference>
<sequence length="253" mass="26619">MRLVLFYGVLFSALLSITQGVTGPGRNVALGEVPWQVLILHDNTTYKCGGTLYDENTVITAAHCLYDKRTNLRFPVEGIFVFAGGINEVSGDGRRAVRVSHPDGYVQGGGVDDIALIRVSVPFDFSEEIVPIRIAGQGSHVEIGVACGLSGFGYSRENGGTGGLREAVVEIRNPSICETEFGSNFDSSSMICAGGGTLGTGSCNGDSGGPLVCNRVLQGVVSYAREKCGSTGIPGTYTNVGAFHDWIIESTRG</sequence>
<dbReference type="SMART" id="SM00020">
    <property type="entry name" value="Tryp_SPc"/>
    <property type="match status" value="1"/>
</dbReference>
<keyword evidence="2" id="KW-0645">Protease</keyword>
<evidence type="ECO:0000256" key="2">
    <source>
        <dbReference type="RuleBase" id="RU363034"/>
    </source>
</evidence>
<dbReference type="GO" id="GO:0006508">
    <property type="term" value="P:proteolysis"/>
    <property type="evidence" value="ECO:0007669"/>
    <property type="project" value="UniProtKB-KW"/>
</dbReference>
<dbReference type="Pfam" id="PF00089">
    <property type="entry name" value="Trypsin"/>
    <property type="match status" value="1"/>
</dbReference>
<dbReference type="InterPro" id="IPR001254">
    <property type="entry name" value="Trypsin_dom"/>
</dbReference>
<evidence type="ECO:0000259" key="4">
    <source>
        <dbReference type="PROSITE" id="PS50240"/>
    </source>
</evidence>
<keyword evidence="3" id="KW-0732">Signal</keyword>
<name>A0A226DVF9_FOLCA</name>
<dbReference type="InterPro" id="IPR018114">
    <property type="entry name" value="TRYPSIN_HIS"/>
</dbReference>
<dbReference type="STRING" id="158441.A0A226DVF9"/>
<dbReference type="InterPro" id="IPR009003">
    <property type="entry name" value="Peptidase_S1_PA"/>
</dbReference>
<reference evidence="5 6" key="1">
    <citation type="submission" date="2015-12" db="EMBL/GenBank/DDBJ databases">
        <title>The genome of Folsomia candida.</title>
        <authorList>
            <person name="Faddeeva A."/>
            <person name="Derks M.F."/>
            <person name="Anvar Y."/>
            <person name="Smit S."/>
            <person name="Van Straalen N."/>
            <person name="Roelofs D."/>
        </authorList>
    </citation>
    <scope>NUCLEOTIDE SEQUENCE [LARGE SCALE GENOMIC DNA]</scope>
    <source>
        <strain evidence="5 6">VU population</strain>
        <tissue evidence="5">Whole body</tissue>
    </source>
</reference>
<dbReference type="PROSITE" id="PS00135">
    <property type="entry name" value="TRYPSIN_SER"/>
    <property type="match status" value="1"/>
</dbReference>
<dbReference type="OMA" id="WIIESTR"/>
<dbReference type="AlphaFoldDB" id="A0A226DVF9"/>
<dbReference type="Proteomes" id="UP000198287">
    <property type="component" value="Unassembled WGS sequence"/>
</dbReference>
<keyword evidence="6" id="KW-1185">Reference proteome</keyword>
<proteinExistence type="predicted"/>
<dbReference type="PRINTS" id="PR00722">
    <property type="entry name" value="CHYMOTRYPSIN"/>
</dbReference>
<dbReference type="SUPFAM" id="SSF50494">
    <property type="entry name" value="Trypsin-like serine proteases"/>
    <property type="match status" value="1"/>
</dbReference>
<comment type="caution">
    <text evidence="5">The sequence shown here is derived from an EMBL/GenBank/DDBJ whole genome shotgun (WGS) entry which is preliminary data.</text>
</comment>
<feature type="signal peptide" evidence="3">
    <location>
        <begin position="1"/>
        <end position="20"/>
    </location>
</feature>
<protein>
    <submittedName>
        <fullName evidence="5">Plasma kallikrein</fullName>
    </submittedName>
</protein>
<dbReference type="CDD" id="cd00190">
    <property type="entry name" value="Tryp_SPc"/>
    <property type="match status" value="1"/>
</dbReference>
<dbReference type="InterPro" id="IPR043504">
    <property type="entry name" value="Peptidase_S1_PA_chymotrypsin"/>
</dbReference>
<dbReference type="OrthoDB" id="10059102at2759"/>
<dbReference type="InterPro" id="IPR033116">
    <property type="entry name" value="TRYPSIN_SER"/>
</dbReference>
<dbReference type="PANTHER" id="PTHR24252:SF7">
    <property type="entry name" value="HYALIN"/>
    <property type="match status" value="1"/>
</dbReference>
<evidence type="ECO:0000313" key="5">
    <source>
        <dbReference type="EMBL" id="OXA49243.1"/>
    </source>
</evidence>